<organism evidence="12 13">
    <name type="scientific">Kwoniella dendrophila CBS 6074</name>
    <dbReference type="NCBI Taxonomy" id="1295534"/>
    <lineage>
        <taxon>Eukaryota</taxon>
        <taxon>Fungi</taxon>
        <taxon>Dikarya</taxon>
        <taxon>Basidiomycota</taxon>
        <taxon>Agaricomycotina</taxon>
        <taxon>Tremellomycetes</taxon>
        <taxon>Tremellales</taxon>
        <taxon>Cryptococcaceae</taxon>
        <taxon>Kwoniella</taxon>
    </lineage>
</organism>
<dbReference type="NCBIfam" id="TIGR00197">
    <property type="entry name" value="yjeF_nterm"/>
    <property type="match status" value="1"/>
</dbReference>
<feature type="binding site" evidence="10">
    <location>
        <position position="127"/>
    </location>
    <ligand>
        <name>K(+)</name>
        <dbReference type="ChEBI" id="CHEBI:29103"/>
    </ligand>
</feature>
<dbReference type="GO" id="GO:0000166">
    <property type="term" value="F:nucleotide binding"/>
    <property type="evidence" value="ECO:0007669"/>
    <property type="project" value="UniProtKB-KW"/>
</dbReference>
<evidence type="ECO:0000313" key="13">
    <source>
        <dbReference type="Proteomes" id="UP001355207"/>
    </source>
</evidence>
<feature type="binding site" evidence="10">
    <location>
        <position position="160"/>
    </location>
    <ligand>
        <name>(6S)-NADPHX</name>
        <dbReference type="ChEBI" id="CHEBI:64076"/>
    </ligand>
</feature>
<dbReference type="PANTHER" id="PTHR13232:SF10">
    <property type="entry name" value="NAD(P)H-HYDRATE EPIMERASE"/>
    <property type="match status" value="1"/>
</dbReference>
<reference evidence="12 13" key="1">
    <citation type="submission" date="2024-01" db="EMBL/GenBank/DDBJ databases">
        <title>Comparative genomics of Cryptococcus and Kwoniella reveals pathogenesis evolution and contrasting modes of karyotype evolution via chromosome fusion or intercentromeric recombination.</title>
        <authorList>
            <person name="Coelho M.A."/>
            <person name="David-Palma M."/>
            <person name="Shea T."/>
            <person name="Bowers K."/>
            <person name="McGinley-Smith S."/>
            <person name="Mohammad A.W."/>
            <person name="Gnirke A."/>
            <person name="Yurkov A.M."/>
            <person name="Nowrousian M."/>
            <person name="Sun S."/>
            <person name="Cuomo C.A."/>
            <person name="Heitman J."/>
        </authorList>
    </citation>
    <scope>NUCLEOTIDE SEQUENCE [LARGE SCALE GENOMIC DNA]</scope>
    <source>
        <strain evidence="12 13">CBS 6074</strain>
    </source>
</reference>
<dbReference type="GO" id="GO:0046872">
    <property type="term" value="F:metal ion binding"/>
    <property type="evidence" value="ECO:0007669"/>
    <property type="project" value="UniProtKB-KW"/>
</dbReference>
<evidence type="ECO:0000256" key="3">
    <source>
        <dbReference type="ARBA" id="ARBA00012228"/>
    </source>
</evidence>
<keyword evidence="5 10" id="KW-0547">Nucleotide-binding</keyword>
<feature type="binding site" evidence="10">
    <location>
        <begin position="62"/>
        <end position="66"/>
    </location>
    <ligand>
        <name>(6S)-NADPHX</name>
        <dbReference type="ChEBI" id="CHEBI:64076"/>
    </ligand>
</feature>
<keyword evidence="4 10" id="KW-0479">Metal-binding</keyword>
<evidence type="ECO:0000256" key="5">
    <source>
        <dbReference type="ARBA" id="ARBA00022741"/>
    </source>
</evidence>
<comment type="catalytic activity">
    <reaction evidence="1 10">
        <text>(6R)-NADHX = (6S)-NADHX</text>
        <dbReference type="Rhea" id="RHEA:32215"/>
        <dbReference type="ChEBI" id="CHEBI:64074"/>
        <dbReference type="ChEBI" id="CHEBI:64075"/>
        <dbReference type="EC" id="5.1.99.6"/>
    </reaction>
</comment>
<protein>
    <recommendedName>
        <fullName evidence="3 10">NAD(P)H-hydrate epimerase</fullName>
        <ecNumber evidence="3 10">5.1.99.6</ecNumber>
    </recommendedName>
    <alternativeName>
        <fullName evidence="10">NAD(P)HX epimerase</fullName>
    </alternativeName>
</protein>
<dbReference type="HAMAP" id="MF_01966">
    <property type="entry name" value="NADHX_epimerase"/>
    <property type="match status" value="1"/>
</dbReference>
<dbReference type="InterPro" id="IPR032976">
    <property type="entry name" value="YJEFN_prot_NAXE-like"/>
</dbReference>
<sequence length="252" mass="27907">MSIRYISQKIAQQIDEELMSASGAFSLDQLMELAGLSCAQALSKSYSSKSHRRVMVACGPGNQGGDGLVAARHLHHFNYKPTIYLPKPGSKDIYKRLLKQCENLNIPVLKDVDQFKKGLSESDVILDAIFGFSFAPPLRKPFDEVLNAITSVDIPIVSVDIPSGWSVTDGPQPLYTEKDENGNYETIKTFEPQVLISLTAPKEGVRKFKGKHYLGGRFVPDELAKKLELNLPEYRGVDQVVELPSDSQSAKH</sequence>
<keyword evidence="10" id="KW-0963">Cytoplasm</keyword>
<evidence type="ECO:0000256" key="1">
    <source>
        <dbReference type="ARBA" id="ARBA00000013"/>
    </source>
</evidence>
<dbReference type="Gene3D" id="3.40.50.10260">
    <property type="entry name" value="YjeF N-terminal domain"/>
    <property type="match status" value="1"/>
</dbReference>
<comment type="cofactor">
    <cofactor evidence="10">
        <name>K(+)</name>
        <dbReference type="ChEBI" id="CHEBI:29103"/>
    </cofactor>
    <text evidence="10">Binds 1 potassium ion per subunit.</text>
</comment>
<dbReference type="GeneID" id="91092531"/>
<dbReference type="EC" id="5.1.99.6" evidence="3 10"/>
<keyword evidence="13" id="KW-1185">Reference proteome</keyword>
<comment type="caution">
    <text evidence="10">Lacks conserved residue(s) required for the propagation of feature annotation.</text>
</comment>
<dbReference type="FunFam" id="3.40.50.10260:FF:000005">
    <property type="entry name" value="NAD(P)H-hydrate epimerase"/>
    <property type="match status" value="1"/>
</dbReference>
<comment type="subcellular location">
    <subcellularLocation>
        <location evidence="10">Cytoplasm</location>
    </subcellularLocation>
    <subcellularLocation>
        <location evidence="10">Mitochondrion</location>
    </subcellularLocation>
</comment>
<dbReference type="InterPro" id="IPR004443">
    <property type="entry name" value="YjeF_N_dom"/>
</dbReference>
<feature type="domain" description="YjeF N-terminal" evidence="11">
    <location>
        <begin position="11"/>
        <end position="231"/>
    </location>
</feature>
<keyword evidence="10" id="KW-0496">Mitochondrion</keyword>
<accession>A0AAX4JQ31</accession>
<dbReference type="EMBL" id="CP144099">
    <property type="protein sequence ID" value="WWC86978.1"/>
    <property type="molecule type" value="Genomic_DNA"/>
</dbReference>
<comment type="catalytic activity">
    <reaction evidence="2 10">
        <text>(6R)-NADPHX = (6S)-NADPHX</text>
        <dbReference type="Rhea" id="RHEA:32227"/>
        <dbReference type="ChEBI" id="CHEBI:64076"/>
        <dbReference type="ChEBI" id="CHEBI:64077"/>
        <dbReference type="EC" id="5.1.99.6"/>
    </reaction>
</comment>
<name>A0AAX4JQ31_9TREE</name>
<evidence type="ECO:0000313" key="12">
    <source>
        <dbReference type="EMBL" id="WWC86978.1"/>
    </source>
</evidence>
<gene>
    <name evidence="12" type="ORF">L201_001859</name>
</gene>
<dbReference type="AlphaFoldDB" id="A0AAX4JQ31"/>
<comment type="function">
    <text evidence="10">Catalyzes the epimerization of the S- and R-forms of NAD(P)HX, a damaged form of NAD(P)H that is a result of enzymatic or heat-dependent hydration. This is a prerequisite for the S-specific NAD(P)H-hydrate dehydratase to allow the repair of both epimers of NAD(P)HX.</text>
</comment>
<comment type="similarity">
    <text evidence="10">Belongs to the NnrE/AIBP family.</text>
</comment>
<evidence type="ECO:0000256" key="8">
    <source>
        <dbReference type="ARBA" id="ARBA00023027"/>
    </source>
</evidence>
<dbReference type="Proteomes" id="UP001355207">
    <property type="component" value="Chromosome 2"/>
</dbReference>
<keyword evidence="7 10" id="KW-0630">Potassium</keyword>
<dbReference type="Pfam" id="PF03853">
    <property type="entry name" value="YjeF_N"/>
    <property type="match status" value="1"/>
</dbReference>
<dbReference type="PANTHER" id="PTHR13232">
    <property type="entry name" value="NAD(P)H-HYDRATE EPIMERASE"/>
    <property type="match status" value="1"/>
</dbReference>
<feature type="binding site" evidence="10">
    <location>
        <position position="163"/>
    </location>
    <ligand>
        <name>K(+)</name>
        <dbReference type="ChEBI" id="CHEBI:29103"/>
    </ligand>
</feature>
<evidence type="ECO:0000256" key="7">
    <source>
        <dbReference type="ARBA" id="ARBA00022958"/>
    </source>
</evidence>
<evidence type="ECO:0000256" key="4">
    <source>
        <dbReference type="ARBA" id="ARBA00022723"/>
    </source>
</evidence>
<dbReference type="SUPFAM" id="SSF64153">
    <property type="entry name" value="YjeF N-terminal domain-like"/>
    <property type="match status" value="1"/>
</dbReference>
<feature type="binding site" evidence="10">
    <location>
        <begin position="131"/>
        <end position="137"/>
    </location>
    <ligand>
        <name>(6S)-NADPHX</name>
        <dbReference type="ChEBI" id="CHEBI:64076"/>
    </ligand>
</feature>
<keyword evidence="6" id="KW-0521">NADP</keyword>
<feature type="binding site" evidence="10">
    <location>
        <position position="63"/>
    </location>
    <ligand>
        <name>K(+)</name>
        <dbReference type="ChEBI" id="CHEBI:29103"/>
    </ligand>
</feature>
<dbReference type="PROSITE" id="PS51385">
    <property type="entry name" value="YJEF_N"/>
    <property type="match status" value="1"/>
</dbReference>
<evidence type="ECO:0000256" key="10">
    <source>
        <dbReference type="HAMAP-Rule" id="MF_03159"/>
    </source>
</evidence>
<dbReference type="InterPro" id="IPR036652">
    <property type="entry name" value="YjeF_N_dom_sf"/>
</dbReference>
<proteinExistence type="inferred from homology"/>
<dbReference type="GO" id="GO:0052856">
    <property type="term" value="F:NAD(P)HX epimerase activity"/>
    <property type="evidence" value="ECO:0007669"/>
    <property type="project" value="UniProtKB-UniRule"/>
</dbReference>
<dbReference type="RefSeq" id="XP_066073741.1">
    <property type="nucleotide sequence ID" value="XM_066217644.1"/>
</dbReference>
<evidence type="ECO:0000259" key="11">
    <source>
        <dbReference type="PROSITE" id="PS51385"/>
    </source>
</evidence>
<evidence type="ECO:0000256" key="9">
    <source>
        <dbReference type="ARBA" id="ARBA00023235"/>
    </source>
</evidence>
<keyword evidence="8 10" id="KW-0520">NAD</keyword>
<evidence type="ECO:0000256" key="6">
    <source>
        <dbReference type="ARBA" id="ARBA00022857"/>
    </source>
</evidence>
<keyword evidence="9 10" id="KW-0413">Isomerase</keyword>
<dbReference type="GO" id="GO:0005739">
    <property type="term" value="C:mitochondrion"/>
    <property type="evidence" value="ECO:0007669"/>
    <property type="project" value="UniProtKB-SubCell"/>
</dbReference>
<evidence type="ECO:0000256" key="2">
    <source>
        <dbReference type="ARBA" id="ARBA00000909"/>
    </source>
</evidence>